<protein>
    <submittedName>
        <fullName evidence="6">IclR family transcriptional regulator</fullName>
    </submittedName>
</protein>
<dbReference type="PANTHER" id="PTHR30136">
    <property type="entry name" value="HELIX-TURN-HELIX TRANSCRIPTIONAL REGULATOR, ICLR FAMILY"/>
    <property type="match status" value="1"/>
</dbReference>
<gene>
    <name evidence="6" type="ORF">ACFQE1_04945</name>
</gene>
<dbReference type="PROSITE" id="PS51078">
    <property type="entry name" value="ICLR_ED"/>
    <property type="match status" value="1"/>
</dbReference>
<feature type="domain" description="HTH iclR-type" evidence="4">
    <location>
        <begin position="6"/>
        <end position="65"/>
    </location>
</feature>
<accession>A0ABD5RWU4</accession>
<evidence type="ECO:0000259" key="4">
    <source>
        <dbReference type="PROSITE" id="PS51077"/>
    </source>
</evidence>
<proteinExistence type="predicted"/>
<dbReference type="PANTHER" id="PTHR30136:SF35">
    <property type="entry name" value="HTH-TYPE TRANSCRIPTIONAL REGULATOR RV1719"/>
    <property type="match status" value="1"/>
</dbReference>
<dbReference type="InterPro" id="IPR036388">
    <property type="entry name" value="WH-like_DNA-bd_sf"/>
</dbReference>
<dbReference type="InterPro" id="IPR029016">
    <property type="entry name" value="GAF-like_dom_sf"/>
</dbReference>
<evidence type="ECO:0000259" key="5">
    <source>
        <dbReference type="PROSITE" id="PS51078"/>
    </source>
</evidence>
<keyword evidence="2" id="KW-0238">DNA-binding</keyword>
<evidence type="ECO:0000313" key="6">
    <source>
        <dbReference type="EMBL" id="MFC6723736.1"/>
    </source>
</evidence>
<dbReference type="InterPro" id="IPR036390">
    <property type="entry name" value="WH_DNA-bd_sf"/>
</dbReference>
<dbReference type="Pfam" id="PF01614">
    <property type="entry name" value="IclR_C"/>
    <property type="match status" value="1"/>
</dbReference>
<dbReference type="SUPFAM" id="SSF55781">
    <property type="entry name" value="GAF domain-like"/>
    <property type="match status" value="1"/>
</dbReference>
<dbReference type="EMBL" id="JBHSWU010000041">
    <property type="protein sequence ID" value="MFC6723736.1"/>
    <property type="molecule type" value="Genomic_DNA"/>
</dbReference>
<feature type="domain" description="IclR-ED" evidence="5">
    <location>
        <begin position="66"/>
        <end position="241"/>
    </location>
</feature>
<dbReference type="InterPro" id="IPR014757">
    <property type="entry name" value="Tscrpt_reg_IclR_C"/>
</dbReference>
<dbReference type="Pfam" id="PF09339">
    <property type="entry name" value="HTH_IclR"/>
    <property type="match status" value="1"/>
</dbReference>
<organism evidence="6 7">
    <name type="scientific">Halobium palmae</name>
    <dbReference type="NCBI Taxonomy" id="1776492"/>
    <lineage>
        <taxon>Archaea</taxon>
        <taxon>Methanobacteriati</taxon>
        <taxon>Methanobacteriota</taxon>
        <taxon>Stenosarchaea group</taxon>
        <taxon>Halobacteria</taxon>
        <taxon>Halobacteriales</taxon>
        <taxon>Haloferacaceae</taxon>
        <taxon>Halobium</taxon>
    </lineage>
</organism>
<dbReference type="Gene3D" id="3.30.450.40">
    <property type="match status" value="1"/>
</dbReference>
<evidence type="ECO:0000256" key="1">
    <source>
        <dbReference type="ARBA" id="ARBA00023015"/>
    </source>
</evidence>
<dbReference type="InterPro" id="IPR050707">
    <property type="entry name" value="HTH_MetabolicPath_Reg"/>
</dbReference>
<keyword evidence="7" id="KW-1185">Reference proteome</keyword>
<dbReference type="Proteomes" id="UP001596328">
    <property type="component" value="Unassembled WGS sequence"/>
</dbReference>
<evidence type="ECO:0000256" key="3">
    <source>
        <dbReference type="ARBA" id="ARBA00023163"/>
    </source>
</evidence>
<evidence type="ECO:0000256" key="2">
    <source>
        <dbReference type="ARBA" id="ARBA00023125"/>
    </source>
</evidence>
<dbReference type="GO" id="GO:0003677">
    <property type="term" value="F:DNA binding"/>
    <property type="evidence" value="ECO:0007669"/>
    <property type="project" value="UniProtKB-KW"/>
</dbReference>
<dbReference type="InterPro" id="IPR005471">
    <property type="entry name" value="Tscrpt_reg_IclR_N"/>
</dbReference>
<keyword evidence="1" id="KW-0805">Transcription regulation</keyword>
<dbReference type="SMART" id="SM00346">
    <property type="entry name" value="HTH_ICLR"/>
    <property type="match status" value="1"/>
</dbReference>
<dbReference type="Gene3D" id="1.10.10.10">
    <property type="entry name" value="Winged helix-like DNA-binding domain superfamily/Winged helix DNA-binding domain"/>
    <property type="match status" value="1"/>
</dbReference>
<sequence>MPGRKVKSVEKTFELLVQLSELGTATPTTLANQMEMPVSTVHDYLSTLEEIQYAVEDEGKYSVSARVLYFGWKVRENSQLFEVAKPVAKELSRDLNEQVTVGVIEGNEIIYIYTHSDNDRLSIYIQPGVLLPLHTGASGIVALAHLSDEAQREYIRETNTDVSGKTPTEEELDTIREQGYATGRYQRGTESIAAPIQYKDEIVGTISVVASSNHMKEESVRERITERLLDAANLIRINMVEDIQT</sequence>
<dbReference type="SUPFAM" id="SSF46785">
    <property type="entry name" value="Winged helix' DNA-binding domain"/>
    <property type="match status" value="1"/>
</dbReference>
<dbReference type="AlphaFoldDB" id="A0ABD5RWU4"/>
<dbReference type="GO" id="GO:0006355">
    <property type="term" value="P:regulation of DNA-templated transcription"/>
    <property type="evidence" value="ECO:0007669"/>
    <property type="project" value="UniProtKB-ARBA"/>
</dbReference>
<name>A0ABD5RWU4_9EURY</name>
<reference evidence="6 7" key="1">
    <citation type="journal article" date="2019" name="Int. J. Syst. Evol. Microbiol.">
        <title>The Global Catalogue of Microorganisms (GCM) 10K type strain sequencing project: providing services to taxonomists for standard genome sequencing and annotation.</title>
        <authorList>
            <consortium name="The Broad Institute Genomics Platform"/>
            <consortium name="The Broad Institute Genome Sequencing Center for Infectious Disease"/>
            <person name="Wu L."/>
            <person name="Ma J."/>
        </authorList>
    </citation>
    <scope>NUCLEOTIDE SEQUENCE [LARGE SCALE GENOMIC DNA]</scope>
    <source>
        <strain evidence="6 7">NBRC 111368</strain>
    </source>
</reference>
<dbReference type="PROSITE" id="PS51077">
    <property type="entry name" value="HTH_ICLR"/>
    <property type="match status" value="1"/>
</dbReference>
<evidence type="ECO:0000313" key="7">
    <source>
        <dbReference type="Proteomes" id="UP001596328"/>
    </source>
</evidence>
<comment type="caution">
    <text evidence="6">The sequence shown here is derived from an EMBL/GenBank/DDBJ whole genome shotgun (WGS) entry which is preliminary data.</text>
</comment>
<keyword evidence="3" id="KW-0804">Transcription</keyword>